<keyword evidence="4 5" id="KW-0472">Membrane</keyword>
<keyword evidence="3 5" id="KW-1133">Transmembrane helix</keyword>
<keyword evidence="9" id="KW-1185">Reference proteome</keyword>
<dbReference type="InterPro" id="IPR046483">
    <property type="entry name" value="DUF6576"/>
</dbReference>
<gene>
    <name evidence="8" type="ORF">C5745_01730</name>
</gene>
<reference evidence="8 9" key="1">
    <citation type="submission" date="2018-02" db="EMBL/GenBank/DDBJ databases">
        <title>The draft genome of Sphingobacterium sp. 5JN-11.</title>
        <authorList>
            <person name="Liu L."/>
            <person name="Li L."/>
            <person name="Liang L."/>
            <person name="Zhang X."/>
            <person name="Wang T."/>
        </authorList>
    </citation>
    <scope>NUCLEOTIDE SEQUENCE [LARGE SCALE GENOMIC DNA]</scope>
    <source>
        <strain evidence="8 9">5JN-11</strain>
    </source>
</reference>
<dbReference type="OrthoDB" id="680602at2"/>
<dbReference type="SUPFAM" id="SSF144091">
    <property type="entry name" value="Rhomboid-like"/>
    <property type="match status" value="1"/>
</dbReference>
<dbReference type="AlphaFoldDB" id="A0A2S9J9C8"/>
<feature type="domain" description="DUF6576" evidence="7">
    <location>
        <begin position="259"/>
        <end position="291"/>
    </location>
</feature>
<name>A0A2S9J9C8_9SPHI</name>
<evidence type="ECO:0000259" key="6">
    <source>
        <dbReference type="Pfam" id="PF01694"/>
    </source>
</evidence>
<evidence type="ECO:0000256" key="2">
    <source>
        <dbReference type="ARBA" id="ARBA00022692"/>
    </source>
</evidence>
<protein>
    <submittedName>
        <fullName evidence="8">Peptidase S54</fullName>
    </submittedName>
</protein>
<organism evidence="8 9">
    <name type="scientific">Sphingobacterium haloxyli</name>
    <dbReference type="NCBI Taxonomy" id="2100533"/>
    <lineage>
        <taxon>Bacteria</taxon>
        <taxon>Pseudomonadati</taxon>
        <taxon>Bacteroidota</taxon>
        <taxon>Sphingobacteriia</taxon>
        <taxon>Sphingobacteriales</taxon>
        <taxon>Sphingobacteriaceae</taxon>
        <taxon>Sphingobacterium</taxon>
    </lineage>
</organism>
<proteinExistence type="predicted"/>
<evidence type="ECO:0000259" key="7">
    <source>
        <dbReference type="Pfam" id="PF20216"/>
    </source>
</evidence>
<dbReference type="InterPro" id="IPR035952">
    <property type="entry name" value="Rhomboid-like_sf"/>
</dbReference>
<dbReference type="Proteomes" id="UP000239711">
    <property type="component" value="Unassembled WGS sequence"/>
</dbReference>
<feature type="transmembrane region" description="Helical" evidence="5">
    <location>
        <begin position="196"/>
        <end position="215"/>
    </location>
</feature>
<feature type="transmembrane region" description="Helical" evidence="5">
    <location>
        <begin position="167"/>
        <end position="190"/>
    </location>
</feature>
<dbReference type="InterPro" id="IPR022764">
    <property type="entry name" value="Peptidase_S54_rhomboid_dom"/>
</dbReference>
<comment type="caution">
    <text evidence="8">The sequence shown here is derived from an EMBL/GenBank/DDBJ whole genome shotgun (WGS) entry which is preliminary data.</text>
</comment>
<feature type="transmembrane region" description="Helical" evidence="5">
    <location>
        <begin position="110"/>
        <end position="134"/>
    </location>
</feature>
<evidence type="ECO:0000256" key="5">
    <source>
        <dbReference type="SAM" id="Phobius"/>
    </source>
</evidence>
<evidence type="ECO:0000256" key="1">
    <source>
        <dbReference type="ARBA" id="ARBA00004141"/>
    </source>
</evidence>
<dbReference type="GO" id="GO:0016020">
    <property type="term" value="C:membrane"/>
    <property type="evidence" value="ECO:0007669"/>
    <property type="project" value="UniProtKB-SubCell"/>
</dbReference>
<feature type="transmembrane region" description="Helical" evidence="5">
    <location>
        <begin position="20"/>
        <end position="37"/>
    </location>
</feature>
<dbReference type="Pfam" id="PF20216">
    <property type="entry name" value="DUF6576"/>
    <property type="match status" value="1"/>
</dbReference>
<comment type="subcellular location">
    <subcellularLocation>
        <location evidence="1">Membrane</location>
        <topology evidence="1">Multi-pass membrane protein</topology>
    </subcellularLocation>
</comment>
<dbReference type="Gene3D" id="1.20.1540.10">
    <property type="entry name" value="Rhomboid-like"/>
    <property type="match status" value="1"/>
</dbReference>
<evidence type="ECO:0000313" key="9">
    <source>
        <dbReference type="Proteomes" id="UP000239711"/>
    </source>
</evidence>
<dbReference type="EMBL" id="PVBQ01000001">
    <property type="protein sequence ID" value="PRD49364.1"/>
    <property type="molecule type" value="Genomic_DNA"/>
</dbReference>
<dbReference type="GO" id="GO:0004252">
    <property type="term" value="F:serine-type endopeptidase activity"/>
    <property type="evidence" value="ECO:0007669"/>
    <property type="project" value="InterPro"/>
</dbReference>
<dbReference type="Pfam" id="PF01694">
    <property type="entry name" value="Rhomboid"/>
    <property type="match status" value="1"/>
</dbReference>
<sequence length="294" mass="33336">MKERVLKTFWRDTYQSKSPIPFIISGQVVIFVLIHLFDLLKEVNLLKLSLYDYAVDYLSLPLSFSQFLTQPWSIVTYPFLYTGLLQLVFDCLWLYWMGNIFLNFLNRRQFLFLYISATLLGACVYLGLGFIPTLQNSVQLSLHTSTLALGALVASVATLAPRYEVRLLLLGTISLKTIALVYVCIELVLTGLMDKAGGVSFLAMVFWGVLFIRSLQQGKDFSKLKLGRVTKKSKMKVVHQSNNTAVNNSSYRHISDLPNQDEIDEILDKISIGGYESLTSREKEVLFKASKDDT</sequence>
<keyword evidence="2 5" id="KW-0812">Transmembrane</keyword>
<evidence type="ECO:0000256" key="3">
    <source>
        <dbReference type="ARBA" id="ARBA00022989"/>
    </source>
</evidence>
<feature type="domain" description="Peptidase S54 rhomboid" evidence="6">
    <location>
        <begin position="70"/>
        <end position="203"/>
    </location>
</feature>
<dbReference type="RefSeq" id="WP_105715206.1">
    <property type="nucleotide sequence ID" value="NZ_PVBQ01000001.1"/>
</dbReference>
<evidence type="ECO:0000256" key="4">
    <source>
        <dbReference type="ARBA" id="ARBA00023136"/>
    </source>
</evidence>
<feature type="transmembrane region" description="Helical" evidence="5">
    <location>
        <begin position="79"/>
        <end position="98"/>
    </location>
</feature>
<feature type="transmembrane region" description="Helical" evidence="5">
    <location>
        <begin position="140"/>
        <end position="160"/>
    </location>
</feature>
<accession>A0A2S9J9C8</accession>
<evidence type="ECO:0000313" key="8">
    <source>
        <dbReference type="EMBL" id="PRD49364.1"/>
    </source>
</evidence>